<sequence>MIWEPRPRYQILYFNKVLCIVLRPQELNRGIRSGRDLEDPIIPGSFSLSSGSNDNETPSIFSSLEIGTFSLNAFSKIKQRSDYAVKLAAWRENQENKIMFFFFGKTTDEFSKCVFYRKFNRRTE</sequence>
<proteinExistence type="predicted"/>
<dbReference type="AlphaFoldDB" id="A0A8D8VPZ8"/>
<organism evidence="1">
    <name type="scientific">Cacopsylla melanoneura</name>
    <dbReference type="NCBI Taxonomy" id="428564"/>
    <lineage>
        <taxon>Eukaryota</taxon>
        <taxon>Metazoa</taxon>
        <taxon>Ecdysozoa</taxon>
        <taxon>Arthropoda</taxon>
        <taxon>Hexapoda</taxon>
        <taxon>Insecta</taxon>
        <taxon>Pterygota</taxon>
        <taxon>Neoptera</taxon>
        <taxon>Paraneoptera</taxon>
        <taxon>Hemiptera</taxon>
        <taxon>Sternorrhyncha</taxon>
        <taxon>Psylloidea</taxon>
        <taxon>Psyllidae</taxon>
        <taxon>Psyllinae</taxon>
        <taxon>Cacopsylla</taxon>
    </lineage>
</organism>
<reference evidence="1" key="1">
    <citation type="submission" date="2021-05" db="EMBL/GenBank/DDBJ databases">
        <authorList>
            <person name="Alioto T."/>
            <person name="Alioto T."/>
            <person name="Gomez Garrido J."/>
        </authorList>
    </citation>
    <scope>NUCLEOTIDE SEQUENCE</scope>
</reference>
<accession>A0A8D8VPZ8</accession>
<protein>
    <submittedName>
        <fullName evidence="1">Uncharacterized protein</fullName>
    </submittedName>
</protein>
<evidence type="ECO:0000313" key="1">
    <source>
        <dbReference type="EMBL" id="CAG6631457.1"/>
    </source>
</evidence>
<name>A0A8D8VPZ8_9HEMI</name>
<dbReference type="EMBL" id="HBUF01076839">
    <property type="protein sequence ID" value="CAG6631457.1"/>
    <property type="molecule type" value="Transcribed_RNA"/>
</dbReference>